<accession>A0A0E9XT73</accession>
<organism evidence="1">
    <name type="scientific">Anguilla anguilla</name>
    <name type="common">European freshwater eel</name>
    <name type="synonym">Muraena anguilla</name>
    <dbReference type="NCBI Taxonomy" id="7936"/>
    <lineage>
        <taxon>Eukaryota</taxon>
        <taxon>Metazoa</taxon>
        <taxon>Chordata</taxon>
        <taxon>Craniata</taxon>
        <taxon>Vertebrata</taxon>
        <taxon>Euteleostomi</taxon>
        <taxon>Actinopterygii</taxon>
        <taxon>Neopterygii</taxon>
        <taxon>Teleostei</taxon>
        <taxon>Anguilliformes</taxon>
        <taxon>Anguillidae</taxon>
        <taxon>Anguilla</taxon>
    </lineage>
</organism>
<evidence type="ECO:0000313" key="1">
    <source>
        <dbReference type="EMBL" id="JAI05627.1"/>
    </source>
</evidence>
<reference evidence="1" key="2">
    <citation type="journal article" date="2015" name="Fish Shellfish Immunol.">
        <title>Early steps in the European eel (Anguilla anguilla)-Vibrio vulnificus interaction in the gills: Role of the RtxA13 toxin.</title>
        <authorList>
            <person name="Callol A."/>
            <person name="Pajuelo D."/>
            <person name="Ebbesson L."/>
            <person name="Teles M."/>
            <person name="MacKenzie S."/>
            <person name="Amaro C."/>
        </authorList>
    </citation>
    <scope>NUCLEOTIDE SEQUENCE</scope>
</reference>
<reference evidence="1" key="1">
    <citation type="submission" date="2014-11" db="EMBL/GenBank/DDBJ databases">
        <authorList>
            <person name="Amaro Gonzalez C."/>
        </authorList>
    </citation>
    <scope>NUCLEOTIDE SEQUENCE</scope>
</reference>
<sequence length="32" mass="3818">MVNIYFILNIISDHLLLMIWLPICRTVVCQIE</sequence>
<dbReference type="EMBL" id="GBXM01002951">
    <property type="protein sequence ID" value="JAI05627.1"/>
    <property type="molecule type" value="Transcribed_RNA"/>
</dbReference>
<name>A0A0E9XT73_ANGAN</name>
<dbReference type="AlphaFoldDB" id="A0A0E9XT73"/>
<proteinExistence type="predicted"/>
<protein>
    <submittedName>
        <fullName evidence="1">Uncharacterized protein</fullName>
    </submittedName>
</protein>